<comment type="caution">
    <text evidence="8">The sequence shown here is derived from an EMBL/GenBank/DDBJ whole genome shotgun (WGS) entry which is preliminary data.</text>
</comment>
<dbReference type="InterPro" id="IPR000175">
    <property type="entry name" value="Na/ntran_symport"/>
</dbReference>
<feature type="binding site" evidence="6">
    <location>
        <position position="9"/>
    </location>
    <ligand>
        <name>Na(+)</name>
        <dbReference type="ChEBI" id="CHEBI:29101"/>
        <label>1</label>
    </ligand>
</feature>
<evidence type="ECO:0000256" key="7">
    <source>
        <dbReference type="SAM" id="Phobius"/>
    </source>
</evidence>
<feature type="transmembrane region" description="Helical" evidence="7">
    <location>
        <begin position="34"/>
        <end position="58"/>
    </location>
</feature>
<accession>A0AAV2IDZ7</accession>
<dbReference type="EMBL" id="CAXITT010000622">
    <property type="protein sequence ID" value="CAL1544449.1"/>
    <property type="molecule type" value="Genomic_DNA"/>
</dbReference>
<sequence length="73" mass="8211">MLFTLGLDSEFGLMETVLTCMQDEFPTTRKYKSAICIGMAVACFFMALPCTCPLLFIYRMVTHNPPTYDDGTP</sequence>
<feature type="binding site" evidence="6">
    <location>
        <position position="8"/>
    </location>
    <ligand>
        <name>Na(+)</name>
        <dbReference type="ChEBI" id="CHEBI:29101"/>
        <label>1</label>
    </ligand>
</feature>
<dbReference type="PANTHER" id="PTHR11616:SF240">
    <property type="entry name" value="BLOATED TUBULES, ISOFORM B-RELATED"/>
    <property type="match status" value="1"/>
</dbReference>
<evidence type="ECO:0000256" key="5">
    <source>
        <dbReference type="ARBA" id="ARBA00023136"/>
    </source>
</evidence>
<dbReference type="GO" id="GO:0035725">
    <property type="term" value="P:sodium ion transmembrane transport"/>
    <property type="evidence" value="ECO:0007669"/>
    <property type="project" value="TreeGrafter"/>
</dbReference>
<evidence type="ECO:0000313" key="9">
    <source>
        <dbReference type="Proteomes" id="UP001497497"/>
    </source>
</evidence>
<protein>
    <submittedName>
        <fullName evidence="8">Uncharacterized protein</fullName>
    </submittedName>
</protein>
<comment type="subcellular location">
    <subcellularLocation>
        <location evidence="1">Membrane</location>
        <topology evidence="1">Multi-pass membrane protein</topology>
    </subcellularLocation>
</comment>
<dbReference type="GO" id="GO:0006865">
    <property type="term" value="P:amino acid transport"/>
    <property type="evidence" value="ECO:0007669"/>
    <property type="project" value="TreeGrafter"/>
</dbReference>
<evidence type="ECO:0000256" key="1">
    <source>
        <dbReference type="ARBA" id="ARBA00004141"/>
    </source>
</evidence>
<proteinExistence type="predicted"/>
<keyword evidence="9" id="KW-1185">Reference proteome</keyword>
<evidence type="ECO:0000256" key="3">
    <source>
        <dbReference type="ARBA" id="ARBA00022692"/>
    </source>
</evidence>
<evidence type="ECO:0000313" key="8">
    <source>
        <dbReference type="EMBL" id="CAL1544449.1"/>
    </source>
</evidence>
<evidence type="ECO:0000256" key="6">
    <source>
        <dbReference type="PIRSR" id="PIRSR600175-1"/>
    </source>
</evidence>
<dbReference type="AlphaFoldDB" id="A0AAV2IDZ7"/>
<feature type="non-terminal residue" evidence="8">
    <location>
        <position position="73"/>
    </location>
</feature>
<name>A0AAV2IDZ7_LYMST</name>
<keyword evidence="3 7" id="KW-0812">Transmembrane</keyword>
<reference evidence="8 9" key="1">
    <citation type="submission" date="2024-04" db="EMBL/GenBank/DDBJ databases">
        <authorList>
            <consortium name="Genoscope - CEA"/>
            <person name="William W."/>
        </authorList>
    </citation>
    <scope>NUCLEOTIDE SEQUENCE [LARGE SCALE GENOMIC DNA]</scope>
</reference>
<dbReference type="PANTHER" id="PTHR11616">
    <property type="entry name" value="SODIUM/CHLORIDE DEPENDENT TRANSPORTER"/>
    <property type="match status" value="1"/>
</dbReference>
<keyword evidence="2" id="KW-0813">Transport</keyword>
<gene>
    <name evidence="8" type="ORF">GSLYS_00017963001</name>
</gene>
<dbReference type="InterPro" id="IPR037272">
    <property type="entry name" value="SNS_sf"/>
</dbReference>
<dbReference type="Proteomes" id="UP001497497">
    <property type="component" value="Unassembled WGS sequence"/>
</dbReference>
<keyword evidence="6" id="KW-0479">Metal-binding</keyword>
<dbReference type="Pfam" id="PF00209">
    <property type="entry name" value="SNF"/>
    <property type="match status" value="1"/>
</dbReference>
<evidence type="ECO:0000256" key="4">
    <source>
        <dbReference type="ARBA" id="ARBA00022989"/>
    </source>
</evidence>
<dbReference type="SUPFAM" id="SSF161070">
    <property type="entry name" value="SNF-like"/>
    <property type="match status" value="1"/>
</dbReference>
<keyword evidence="5 7" id="KW-0472">Membrane</keyword>
<organism evidence="8 9">
    <name type="scientific">Lymnaea stagnalis</name>
    <name type="common">Great pond snail</name>
    <name type="synonym">Helix stagnalis</name>
    <dbReference type="NCBI Taxonomy" id="6523"/>
    <lineage>
        <taxon>Eukaryota</taxon>
        <taxon>Metazoa</taxon>
        <taxon>Spiralia</taxon>
        <taxon>Lophotrochozoa</taxon>
        <taxon>Mollusca</taxon>
        <taxon>Gastropoda</taxon>
        <taxon>Heterobranchia</taxon>
        <taxon>Euthyneura</taxon>
        <taxon>Panpulmonata</taxon>
        <taxon>Hygrophila</taxon>
        <taxon>Lymnaeoidea</taxon>
        <taxon>Lymnaeidae</taxon>
        <taxon>Lymnaea</taxon>
    </lineage>
</organism>
<dbReference type="GO" id="GO:0046872">
    <property type="term" value="F:metal ion binding"/>
    <property type="evidence" value="ECO:0007669"/>
    <property type="project" value="UniProtKB-KW"/>
</dbReference>
<feature type="binding site" evidence="6">
    <location>
        <position position="5"/>
    </location>
    <ligand>
        <name>Na(+)</name>
        <dbReference type="ChEBI" id="CHEBI:29101"/>
        <label>1</label>
    </ligand>
</feature>
<evidence type="ECO:0000256" key="2">
    <source>
        <dbReference type="ARBA" id="ARBA00022448"/>
    </source>
</evidence>
<dbReference type="GO" id="GO:0005886">
    <property type="term" value="C:plasma membrane"/>
    <property type="evidence" value="ECO:0007669"/>
    <property type="project" value="TreeGrafter"/>
</dbReference>
<keyword evidence="4 7" id="KW-1133">Transmembrane helix</keyword>
<keyword evidence="6" id="KW-0915">Sodium</keyword>